<dbReference type="Proteomes" id="UP001172673">
    <property type="component" value="Unassembled WGS sequence"/>
</dbReference>
<comment type="caution">
    <text evidence="1">The sequence shown here is derived from an EMBL/GenBank/DDBJ whole genome shotgun (WGS) entry which is preliminary data.</text>
</comment>
<evidence type="ECO:0008006" key="3">
    <source>
        <dbReference type="Google" id="ProtNLM"/>
    </source>
</evidence>
<dbReference type="AlphaFoldDB" id="A0AA38XBE8"/>
<sequence length="185" mass="20981">MPISTTPAFIHRGDWDENTRQDPSQKWMESIVRNIFDPHKWDTPYSDIYTSDDFILLKPDGTEVKGGERAWAEVAQLFGPLTSQKTIPFHLISTETDYGWEMVGLANIFGNLPGNPAEGEAKDQDQYGQEWDVKMSGGFRFQYKKVEGAKYDDILLQRVEIFTDSGPVVSKLVRRGVLKASDLGF</sequence>
<keyword evidence="2" id="KW-1185">Reference proteome</keyword>
<organism evidence="1 2">
    <name type="scientific">Cladophialophora chaetospira</name>
    <dbReference type="NCBI Taxonomy" id="386627"/>
    <lineage>
        <taxon>Eukaryota</taxon>
        <taxon>Fungi</taxon>
        <taxon>Dikarya</taxon>
        <taxon>Ascomycota</taxon>
        <taxon>Pezizomycotina</taxon>
        <taxon>Eurotiomycetes</taxon>
        <taxon>Chaetothyriomycetidae</taxon>
        <taxon>Chaetothyriales</taxon>
        <taxon>Herpotrichiellaceae</taxon>
        <taxon>Cladophialophora</taxon>
    </lineage>
</organism>
<name>A0AA38XBE8_9EURO</name>
<gene>
    <name evidence="1" type="ORF">H2200_006338</name>
</gene>
<dbReference type="EMBL" id="JAPDRK010000008">
    <property type="protein sequence ID" value="KAJ9610008.1"/>
    <property type="molecule type" value="Genomic_DNA"/>
</dbReference>
<evidence type="ECO:0000313" key="2">
    <source>
        <dbReference type="Proteomes" id="UP001172673"/>
    </source>
</evidence>
<accession>A0AA38XBE8</accession>
<protein>
    <recommendedName>
        <fullName evidence="3">SnoaL-like domain-containing protein</fullName>
    </recommendedName>
</protein>
<reference evidence="1" key="1">
    <citation type="submission" date="2022-10" db="EMBL/GenBank/DDBJ databases">
        <title>Culturing micro-colonial fungi from biological soil crusts in the Mojave desert and describing Neophaeococcomyces mojavensis, and introducing the new genera and species Taxawa tesnikishii.</title>
        <authorList>
            <person name="Kurbessoian T."/>
            <person name="Stajich J.E."/>
        </authorList>
    </citation>
    <scope>NUCLEOTIDE SEQUENCE</scope>
    <source>
        <strain evidence="1">TK_41</strain>
    </source>
</reference>
<proteinExistence type="predicted"/>
<evidence type="ECO:0000313" key="1">
    <source>
        <dbReference type="EMBL" id="KAJ9610008.1"/>
    </source>
</evidence>